<sequence>MDTSWICVADVFAVRSDKTKFRADVRAFGAVDETLNDAIRNKPSNAFSNDHSGWRRKHLRTPEAGWQSSAIGINILSAGEHKTTAFEHVSIIHLVFAFLAQ</sequence>
<organism evidence="2 3">
    <name type="scientific">Toxocara canis</name>
    <name type="common">Canine roundworm</name>
    <dbReference type="NCBI Taxonomy" id="6265"/>
    <lineage>
        <taxon>Eukaryota</taxon>
        <taxon>Metazoa</taxon>
        <taxon>Ecdysozoa</taxon>
        <taxon>Nematoda</taxon>
        <taxon>Chromadorea</taxon>
        <taxon>Rhabditida</taxon>
        <taxon>Spirurina</taxon>
        <taxon>Ascaridomorpha</taxon>
        <taxon>Ascaridoidea</taxon>
        <taxon>Toxocaridae</taxon>
        <taxon>Toxocara</taxon>
    </lineage>
</organism>
<gene>
    <name evidence="1" type="ORF">TCNE_LOCUS15476</name>
</gene>
<reference evidence="1 2" key="2">
    <citation type="submission" date="2018-11" db="EMBL/GenBank/DDBJ databases">
        <authorList>
            <consortium name="Pathogen Informatics"/>
        </authorList>
    </citation>
    <scope>NUCLEOTIDE SEQUENCE [LARGE SCALE GENOMIC DNA]</scope>
</reference>
<evidence type="ECO:0000313" key="3">
    <source>
        <dbReference type="WBParaSite" id="TCNE_0001547701-mRNA-1"/>
    </source>
</evidence>
<keyword evidence="2" id="KW-1185">Reference proteome</keyword>
<name>A0A183V406_TOXCA</name>
<proteinExistence type="predicted"/>
<dbReference type="Proteomes" id="UP000050794">
    <property type="component" value="Unassembled WGS sequence"/>
</dbReference>
<accession>A0A183V406</accession>
<dbReference type="EMBL" id="UYWY01022891">
    <property type="protein sequence ID" value="VDM46797.1"/>
    <property type="molecule type" value="Genomic_DNA"/>
</dbReference>
<dbReference type="WBParaSite" id="TCNE_0001547701-mRNA-1">
    <property type="protein sequence ID" value="TCNE_0001547701-mRNA-1"/>
    <property type="gene ID" value="TCNE_0001547701"/>
</dbReference>
<dbReference type="AlphaFoldDB" id="A0A183V406"/>
<evidence type="ECO:0000313" key="1">
    <source>
        <dbReference type="EMBL" id="VDM46797.1"/>
    </source>
</evidence>
<protein>
    <submittedName>
        <fullName evidence="3">Transposase</fullName>
    </submittedName>
</protein>
<evidence type="ECO:0000313" key="2">
    <source>
        <dbReference type="Proteomes" id="UP000050794"/>
    </source>
</evidence>
<reference evidence="3" key="1">
    <citation type="submission" date="2016-06" db="UniProtKB">
        <authorList>
            <consortium name="WormBaseParasite"/>
        </authorList>
    </citation>
    <scope>IDENTIFICATION</scope>
</reference>